<evidence type="ECO:0000313" key="3">
    <source>
        <dbReference type="Proteomes" id="UP000596742"/>
    </source>
</evidence>
<reference evidence="2" key="1">
    <citation type="submission" date="2018-11" db="EMBL/GenBank/DDBJ databases">
        <authorList>
            <person name="Alioto T."/>
            <person name="Alioto T."/>
        </authorList>
    </citation>
    <scope>NUCLEOTIDE SEQUENCE</scope>
</reference>
<dbReference type="EMBL" id="UYJE01000722">
    <property type="protein sequence ID" value="VDH95757.1"/>
    <property type="molecule type" value="Genomic_DNA"/>
</dbReference>
<name>A0A8B6BVD0_MYTGA</name>
<comment type="caution">
    <text evidence="2">The sequence shown here is derived from an EMBL/GenBank/DDBJ whole genome shotgun (WGS) entry which is preliminary data.</text>
</comment>
<organism evidence="2 3">
    <name type="scientific">Mytilus galloprovincialis</name>
    <name type="common">Mediterranean mussel</name>
    <dbReference type="NCBI Taxonomy" id="29158"/>
    <lineage>
        <taxon>Eukaryota</taxon>
        <taxon>Metazoa</taxon>
        <taxon>Spiralia</taxon>
        <taxon>Lophotrochozoa</taxon>
        <taxon>Mollusca</taxon>
        <taxon>Bivalvia</taxon>
        <taxon>Autobranchia</taxon>
        <taxon>Pteriomorphia</taxon>
        <taxon>Mytilida</taxon>
        <taxon>Mytiloidea</taxon>
        <taxon>Mytilidae</taxon>
        <taxon>Mytilinae</taxon>
        <taxon>Mytilus</taxon>
    </lineage>
</organism>
<feature type="domain" description="Ig-like" evidence="1">
    <location>
        <begin position="2"/>
        <end position="84"/>
    </location>
</feature>
<feature type="non-terminal residue" evidence="2">
    <location>
        <position position="1"/>
    </location>
</feature>
<dbReference type="InterPro" id="IPR007110">
    <property type="entry name" value="Ig-like_dom"/>
</dbReference>
<protein>
    <recommendedName>
        <fullName evidence="1">Ig-like domain-containing protein</fullName>
    </recommendedName>
</protein>
<accession>A0A8B6BVD0</accession>
<gene>
    <name evidence="2" type="ORF">MGAL_10B033027</name>
</gene>
<dbReference type="InterPro" id="IPR013783">
    <property type="entry name" value="Ig-like_fold"/>
</dbReference>
<dbReference type="InterPro" id="IPR036179">
    <property type="entry name" value="Ig-like_dom_sf"/>
</dbReference>
<dbReference type="Pfam" id="PF13927">
    <property type="entry name" value="Ig_3"/>
    <property type="match status" value="1"/>
</dbReference>
<dbReference type="SUPFAM" id="SSF48726">
    <property type="entry name" value="Immunoglobulin"/>
    <property type="match status" value="1"/>
</dbReference>
<keyword evidence="3" id="KW-1185">Reference proteome</keyword>
<evidence type="ECO:0000313" key="2">
    <source>
        <dbReference type="EMBL" id="VDH95757.1"/>
    </source>
</evidence>
<evidence type="ECO:0000259" key="1">
    <source>
        <dbReference type="PROSITE" id="PS50835"/>
    </source>
</evidence>
<proteinExistence type="predicted"/>
<dbReference type="PROSITE" id="PS50835">
    <property type="entry name" value="IG_LIKE"/>
    <property type="match status" value="1"/>
</dbReference>
<feature type="non-terminal residue" evidence="2">
    <location>
        <position position="84"/>
    </location>
</feature>
<sequence length="84" mass="9636">PPKGLRITNATFNDFIYGVEGKELTLQCKVEQGLPRANLMWIHNGKKLNQSKNGVLNYTFKPKTRDHQSPYTCRIYSRALIEAL</sequence>
<dbReference type="AlphaFoldDB" id="A0A8B6BVD0"/>
<dbReference type="Gene3D" id="2.60.40.10">
    <property type="entry name" value="Immunoglobulins"/>
    <property type="match status" value="1"/>
</dbReference>
<dbReference type="Proteomes" id="UP000596742">
    <property type="component" value="Unassembled WGS sequence"/>
</dbReference>